<dbReference type="SMART" id="SM00862">
    <property type="entry name" value="Trans_reg_C"/>
    <property type="match status" value="1"/>
</dbReference>
<dbReference type="InterPro" id="IPR011990">
    <property type="entry name" value="TPR-like_helical_dom_sf"/>
</dbReference>
<evidence type="ECO:0000256" key="4">
    <source>
        <dbReference type="ARBA" id="ARBA00023163"/>
    </source>
</evidence>
<dbReference type="InterPro" id="IPR036388">
    <property type="entry name" value="WH-like_DNA-bd_sf"/>
</dbReference>
<keyword evidence="3 5" id="KW-0238">DNA-binding</keyword>
<evidence type="ECO:0000256" key="5">
    <source>
        <dbReference type="PROSITE-ProRule" id="PRU01091"/>
    </source>
</evidence>
<dbReference type="Proteomes" id="UP000192674">
    <property type="component" value="Unassembled WGS sequence"/>
</dbReference>
<dbReference type="OrthoDB" id="3208838at2"/>
<dbReference type="RefSeq" id="WP_033393754.1">
    <property type="nucleotide sequence ID" value="NZ_FWXV01000023.1"/>
</dbReference>
<evidence type="ECO:0000313" key="8">
    <source>
        <dbReference type="Proteomes" id="UP000192674"/>
    </source>
</evidence>
<protein>
    <submittedName>
        <fullName evidence="7">DNA-binding transcriptional activator of the SARP family</fullName>
    </submittedName>
</protein>
<reference evidence="7 8" key="1">
    <citation type="submission" date="2017-04" db="EMBL/GenBank/DDBJ databases">
        <authorList>
            <person name="Afonso C.L."/>
            <person name="Miller P.J."/>
            <person name="Scott M.A."/>
            <person name="Spackman E."/>
            <person name="Goraichik I."/>
            <person name="Dimitrov K.M."/>
            <person name="Suarez D.L."/>
            <person name="Swayne D.E."/>
        </authorList>
    </citation>
    <scope>NUCLEOTIDE SEQUENCE [LARGE SCALE GENOMIC DNA]</scope>
    <source>
        <strain evidence="7 8">DSM 43828</strain>
    </source>
</reference>
<sequence>MDFKLLGPLRVESDHKEARVPKAPKVRQLLALLLFFANTMVSTDQIVDELWGEESPRQAALTVRTYVCHIRKAMGEVDDASKLSTVSSGYMLSVRDDQLDVTRFTSLYQAGRASYEAGEHEKASDNFRRALEVFRGPVLADVETGAILQPFKARLEEERSAAQALRIQTDLALGRYLQLIGELRSLTISQPLNEWAHARLMEALTHSGRRSDALNVYRKLRRTLDQELGIAPAPELQRLLQRILAIGQPA</sequence>
<dbReference type="Gene3D" id="1.25.40.10">
    <property type="entry name" value="Tetratricopeptide repeat domain"/>
    <property type="match status" value="1"/>
</dbReference>
<keyword evidence="2" id="KW-0805">Transcription regulation</keyword>
<dbReference type="SMART" id="SM01043">
    <property type="entry name" value="BTAD"/>
    <property type="match status" value="1"/>
</dbReference>
<name>A0A1W2G0H0_KIBAR</name>
<dbReference type="InterPro" id="IPR051677">
    <property type="entry name" value="AfsR-DnrI-RedD_regulator"/>
</dbReference>
<dbReference type="InterPro" id="IPR001867">
    <property type="entry name" value="OmpR/PhoB-type_DNA-bd"/>
</dbReference>
<evidence type="ECO:0000256" key="1">
    <source>
        <dbReference type="ARBA" id="ARBA00005820"/>
    </source>
</evidence>
<dbReference type="GO" id="GO:0006355">
    <property type="term" value="P:regulation of DNA-templated transcription"/>
    <property type="evidence" value="ECO:0007669"/>
    <property type="project" value="InterPro"/>
</dbReference>
<feature type="DNA-binding region" description="OmpR/PhoB-type" evidence="5">
    <location>
        <begin position="1"/>
        <end position="94"/>
    </location>
</feature>
<proteinExistence type="inferred from homology"/>
<dbReference type="PROSITE" id="PS51755">
    <property type="entry name" value="OMPR_PHOB"/>
    <property type="match status" value="1"/>
</dbReference>
<gene>
    <name evidence="7" type="ORF">SAMN05661093_10995</name>
</gene>
<dbReference type="CDD" id="cd15831">
    <property type="entry name" value="BTAD"/>
    <property type="match status" value="1"/>
</dbReference>
<keyword evidence="8" id="KW-1185">Reference proteome</keyword>
<dbReference type="EMBL" id="FWXV01000023">
    <property type="protein sequence ID" value="SMD27388.1"/>
    <property type="molecule type" value="Genomic_DNA"/>
</dbReference>
<comment type="similarity">
    <text evidence="1">Belongs to the AfsR/DnrI/RedD regulatory family.</text>
</comment>
<dbReference type="PANTHER" id="PTHR35807">
    <property type="entry name" value="TRANSCRIPTIONAL REGULATOR REDD-RELATED"/>
    <property type="match status" value="1"/>
</dbReference>
<dbReference type="GO" id="GO:0000160">
    <property type="term" value="P:phosphorelay signal transduction system"/>
    <property type="evidence" value="ECO:0007669"/>
    <property type="project" value="InterPro"/>
</dbReference>
<dbReference type="SUPFAM" id="SSF48452">
    <property type="entry name" value="TPR-like"/>
    <property type="match status" value="1"/>
</dbReference>
<organism evidence="7 8">
    <name type="scientific">Kibdelosporangium aridum</name>
    <dbReference type="NCBI Taxonomy" id="2030"/>
    <lineage>
        <taxon>Bacteria</taxon>
        <taxon>Bacillati</taxon>
        <taxon>Actinomycetota</taxon>
        <taxon>Actinomycetes</taxon>
        <taxon>Pseudonocardiales</taxon>
        <taxon>Pseudonocardiaceae</taxon>
        <taxon>Kibdelosporangium</taxon>
    </lineage>
</organism>
<dbReference type="SUPFAM" id="SSF46894">
    <property type="entry name" value="C-terminal effector domain of the bipartite response regulators"/>
    <property type="match status" value="1"/>
</dbReference>
<evidence type="ECO:0000256" key="3">
    <source>
        <dbReference type="ARBA" id="ARBA00023125"/>
    </source>
</evidence>
<accession>A0A1W2G0H0</accession>
<evidence type="ECO:0000256" key="2">
    <source>
        <dbReference type="ARBA" id="ARBA00023015"/>
    </source>
</evidence>
<dbReference type="Gene3D" id="1.10.10.10">
    <property type="entry name" value="Winged helix-like DNA-binding domain superfamily/Winged helix DNA-binding domain"/>
    <property type="match status" value="1"/>
</dbReference>
<dbReference type="AlphaFoldDB" id="A0A1W2G0H0"/>
<evidence type="ECO:0000259" key="6">
    <source>
        <dbReference type="PROSITE" id="PS51755"/>
    </source>
</evidence>
<feature type="domain" description="OmpR/PhoB-type" evidence="6">
    <location>
        <begin position="1"/>
        <end position="94"/>
    </location>
</feature>
<keyword evidence="4" id="KW-0804">Transcription</keyword>
<dbReference type="Pfam" id="PF00486">
    <property type="entry name" value="Trans_reg_C"/>
    <property type="match status" value="1"/>
</dbReference>
<dbReference type="InterPro" id="IPR005158">
    <property type="entry name" value="BTAD"/>
</dbReference>
<evidence type="ECO:0000313" key="7">
    <source>
        <dbReference type="EMBL" id="SMD27388.1"/>
    </source>
</evidence>
<dbReference type="GO" id="GO:0003677">
    <property type="term" value="F:DNA binding"/>
    <property type="evidence" value="ECO:0007669"/>
    <property type="project" value="UniProtKB-UniRule"/>
</dbReference>
<dbReference type="Pfam" id="PF03704">
    <property type="entry name" value="BTAD"/>
    <property type="match status" value="1"/>
</dbReference>
<dbReference type="InterPro" id="IPR016032">
    <property type="entry name" value="Sig_transdc_resp-reg_C-effctor"/>
</dbReference>
<dbReference type="PANTHER" id="PTHR35807:SF1">
    <property type="entry name" value="TRANSCRIPTIONAL REGULATOR REDD"/>
    <property type="match status" value="1"/>
</dbReference>